<dbReference type="InterPro" id="IPR050957">
    <property type="entry name" value="BMP_lipoprotein"/>
</dbReference>
<name>G4RJL6_THETK</name>
<keyword evidence="3" id="KW-1003">Cell membrane</keyword>
<evidence type="ECO:0000256" key="3">
    <source>
        <dbReference type="ARBA" id="ARBA00022475"/>
    </source>
</evidence>
<dbReference type="OrthoDB" id="26626at2157"/>
<dbReference type="GO" id="GO:0005886">
    <property type="term" value="C:plasma membrane"/>
    <property type="evidence" value="ECO:0007669"/>
    <property type="project" value="UniProtKB-SubCell"/>
</dbReference>
<dbReference type="KEGG" id="ttn:TTX_1120"/>
<keyword evidence="7" id="KW-0812">Transmembrane</keyword>
<dbReference type="PANTHER" id="PTHR34296:SF2">
    <property type="entry name" value="ABC TRANSPORTER GUANOSINE-BINDING PROTEIN NUPN"/>
    <property type="match status" value="1"/>
</dbReference>
<evidence type="ECO:0000313" key="9">
    <source>
        <dbReference type="EMBL" id="CCC81761.1"/>
    </source>
</evidence>
<reference evidence="9 10" key="1">
    <citation type="journal article" date="2011" name="PLoS ONE">
        <title>The complete genome sequence of Thermoproteus tenax: a physiologically versatile member of the Crenarchaeota.</title>
        <authorList>
            <person name="Siebers B."/>
            <person name="Zaparty M."/>
            <person name="Raddatz G."/>
            <person name="Tjaden B."/>
            <person name="Albers S.V."/>
            <person name="Bell S.D."/>
            <person name="Blombach F."/>
            <person name="Kletzin A."/>
            <person name="Kyrpides N."/>
            <person name="Lanz C."/>
            <person name="Plagens A."/>
            <person name="Rampp M."/>
            <person name="Rosinus A."/>
            <person name="von Jan M."/>
            <person name="Makarova K.S."/>
            <person name="Klenk H.P."/>
            <person name="Schuster S.C."/>
            <person name="Hensel R."/>
        </authorList>
    </citation>
    <scope>NUCLEOTIDE SEQUENCE [LARGE SCALE GENOMIC DNA]</scope>
    <source>
        <strain evidence="10">ATCC 35583 / DSM 2078 / JCM 9277 / NBRC 100435 / Kra 1</strain>
    </source>
</reference>
<dbReference type="EMBL" id="FN869859">
    <property type="protein sequence ID" value="CCC81761.1"/>
    <property type="molecule type" value="Genomic_DNA"/>
</dbReference>
<proteinExistence type="inferred from homology"/>
<feature type="domain" description="ABC transporter substrate-binding protein PnrA-like" evidence="8">
    <location>
        <begin position="47"/>
        <end position="332"/>
    </location>
</feature>
<comment type="subcellular location">
    <subcellularLocation>
        <location evidence="1">Cell membrane</location>
        <topology evidence="1">Lipid-anchor</topology>
    </subcellularLocation>
</comment>
<dbReference type="GeneID" id="11262006"/>
<feature type="transmembrane region" description="Helical" evidence="7">
    <location>
        <begin position="6"/>
        <end position="23"/>
    </location>
</feature>
<evidence type="ECO:0000256" key="5">
    <source>
        <dbReference type="ARBA" id="ARBA00023136"/>
    </source>
</evidence>
<dbReference type="PANTHER" id="PTHR34296">
    <property type="entry name" value="TRANSCRIPTIONAL ACTIVATOR PROTEIN MED"/>
    <property type="match status" value="1"/>
</dbReference>
<dbReference type="RefSeq" id="WP_014127016.1">
    <property type="nucleotide sequence ID" value="NC_016070.1"/>
</dbReference>
<protein>
    <submittedName>
        <fullName evidence="9">Sugar transport protein</fullName>
    </submittedName>
</protein>
<evidence type="ECO:0000259" key="8">
    <source>
        <dbReference type="Pfam" id="PF02608"/>
    </source>
</evidence>
<dbReference type="InterPro" id="IPR028082">
    <property type="entry name" value="Peripla_BP_I"/>
</dbReference>
<evidence type="ECO:0000256" key="2">
    <source>
        <dbReference type="ARBA" id="ARBA00008610"/>
    </source>
</evidence>
<dbReference type="HOGENOM" id="CLU_038813_0_0_2"/>
<sequence>MSPKTISIIVVIIIVAIAAAIFLTQQRGTPQAGATTQNATSKQIYVIYDIGGRGDLSFNDMAYLGASKAAQDFGLQLVQLQSKTQDDYLPNLRLAAKNNPLLIVAVGFLMTDAVKEAATEFPNAHFVIIDGFVNKSNVLSIQFKENEGSALVGALAALTAYYFNCTKVGIVLGMDIPVLWKFEIGYAYGVRWAQQYIAQKFGKNVTFTIYYVYTGSFNDPAKGKQAAQAMLAQGVCVIYQAAGATGLGVFDAVAEAGQKMGRTMGPPFAIGVDADQDYIKPGFILASMMKRVDVAVYKAAQMAVNGQFKGGLMLLGLKDGGVSVSTLDDLNQFLQLGIQAGAVKASDAQNIINKVKEMRDSIPQWIWQAVDELKEEIISGKVQVPLPTTRDQLNYYRQVLGLTGSG</sequence>
<keyword evidence="5 7" id="KW-0472">Membrane</keyword>
<organism evidence="9 10">
    <name type="scientific">Thermoproteus tenax (strain ATCC 35583 / DSM 2078 / JCM 9277 / NBRC 100435 / Kra 1)</name>
    <dbReference type="NCBI Taxonomy" id="768679"/>
    <lineage>
        <taxon>Archaea</taxon>
        <taxon>Thermoproteota</taxon>
        <taxon>Thermoprotei</taxon>
        <taxon>Thermoproteales</taxon>
        <taxon>Thermoproteaceae</taxon>
        <taxon>Thermoproteus</taxon>
    </lineage>
</organism>
<dbReference type="Gene3D" id="3.40.50.2300">
    <property type="match status" value="2"/>
</dbReference>
<gene>
    <name evidence="9" type="primary">tmpC</name>
    <name evidence="9" type="ordered locus">TTX_1120</name>
</gene>
<dbReference type="eggNOG" id="arCOG00258">
    <property type="taxonomic scope" value="Archaea"/>
</dbReference>
<evidence type="ECO:0000256" key="7">
    <source>
        <dbReference type="SAM" id="Phobius"/>
    </source>
</evidence>
<dbReference type="Proteomes" id="UP000002654">
    <property type="component" value="Chromosome"/>
</dbReference>
<keyword evidence="4" id="KW-0732">Signal</keyword>
<dbReference type="PATRIC" id="fig|768679.9.peg.1130"/>
<keyword evidence="7" id="KW-1133">Transmembrane helix</keyword>
<keyword evidence="6" id="KW-0449">Lipoprotein</keyword>
<accession>G4RJL6</accession>
<evidence type="ECO:0000313" key="10">
    <source>
        <dbReference type="Proteomes" id="UP000002654"/>
    </source>
</evidence>
<dbReference type="InterPro" id="IPR003760">
    <property type="entry name" value="PnrA-like"/>
</dbReference>
<keyword evidence="9" id="KW-0813">Transport</keyword>
<evidence type="ECO:0000256" key="6">
    <source>
        <dbReference type="ARBA" id="ARBA00023288"/>
    </source>
</evidence>
<keyword evidence="9" id="KW-0762">Sugar transport</keyword>
<evidence type="ECO:0000256" key="4">
    <source>
        <dbReference type="ARBA" id="ARBA00022729"/>
    </source>
</evidence>
<dbReference type="CDD" id="cd06354">
    <property type="entry name" value="PBP1_PrnA-like"/>
    <property type="match status" value="1"/>
</dbReference>
<dbReference type="SUPFAM" id="SSF53822">
    <property type="entry name" value="Periplasmic binding protein-like I"/>
    <property type="match status" value="1"/>
</dbReference>
<dbReference type="AlphaFoldDB" id="G4RJL6"/>
<dbReference type="STRING" id="768679.TTX_1120"/>
<comment type="similarity">
    <text evidence="2">Belongs to the BMP lipoprotein family.</text>
</comment>
<evidence type="ECO:0000256" key="1">
    <source>
        <dbReference type="ARBA" id="ARBA00004193"/>
    </source>
</evidence>
<keyword evidence="10" id="KW-1185">Reference proteome</keyword>
<dbReference type="Pfam" id="PF02608">
    <property type="entry name" value="Bmp"/>
    <property type="match status" value="1"/>
</dbReference>
<dbReference type="PaxDb" id="768679-TTX_1120"/>